<sequence length="92" mass="9670">MSMAPTKVADGWSVNADRGIAKPGNVWTLGFSTWVALPSTTLPLGEEGQQRAPHCLLVTAEEATAQHNKAGSCPGLHQQHGVPVHSGFPACR</sequence>
<dbReference type="Proteomes" id="UP001162501">
    <property type="component" value="Chromosome 30"/>
</dbReference>
<gene>
    <name evidence="1" type="ORF">MRATA1EN3_LOCUS18741</name>
</gene>
<organism evidence="1 2">
    <name type="scientific">Rangifer tarandus platyrhynchus</name>
    <name type="common">Svalbard reindeer</name>
    <dbReference type="NCBI Taxonomy" id="3082113"/>
    <lineage>
        <taxon>Eukaryota</taxon>
        <taxon>Metazoa</taxon>
        <taxon>Chordata</taxon>
        <taxon>Craniata</taxon>
        <taxon>Vertebrata</taxon>
        <taxon>Euteleostomi</taxon>
        <taxon>Mammalia</taxon>
        <taxon>Eutheria</taxon>
        <taxon>Laurasiatheria</taxon>
        <taxon>Artiodactyla</taxon>
        <taxon>Ruminantia</taxon>
        <taxon>Pecora</taxon>
        <taxon>Cervidae</taxon>
        <taxon>Odocoileinae</taxon>
        <taxon>Rangifer</taxon>
    </lineage>
</organism>
<evidence type="ECO:0000313" key="2">
    <source>
        <dbReference type="Proteomes" id="UP001162501"/>
    </source>
</evidence>
<dbReference type="EMBL" id="OX596114">
    <property type="protein sequence ID" value="CAI9707528.1"/>
    <property type="molecule type" value="Genomic_DNA"/>
</dbReference>
<evidence type="ECO:0000313" key="1">
    <source>
        <dbReference type="EMBL" id="CAI9707528.1"/>
    </source>
</evidence>
<protein>
    <submittedName>
        <fullName evidence="1">Uncharacterized protein</fullName>
    </submittedName>
</protein>
<proteinExistence type="predicted"/>
<accession>A0ACB0F358</accession>
<reference evidence="1" key="1">
    <citation type="submission" date="2023-05" db="EMBL/GenBank/DDBJ databases">
        <authorList>
            <consortium name="ELIXIR-Norway"/>
        </authorList>
    </citation>
    <scope>NUCLEOTIDE SEQUENCE</scope>
</reference>
<name>A0ACB0F358_RANTA</name>